<evidence type="ECO:0000313" key="3">
    <source>
        <dbReference type="Proteomes" id="UP000192276"/>
    </source>
</evidence>
<keyword evidence="3" id="KW-1185">Reference proteome</keyword>
<feature type="chain" id="PRO_5013139441" evidence="1">
    <location>
        <begin position="24"/>
        <end position="857"/>
    </location>
</feature>
<protein>
    <submittedName>
        <fullName evidence="2">Uncharacterized protein</fullName>
    </submittedName>
</protein>
<dbReference type="RefSeq" id="WP_081165506.1">
    <property type="nucleotide sequence ID" value="NZ_LWBP01000188.1"/>
</dbReference>
<evidence type="ECO:0000313" key="2">
    <source>
        <dbReference type="EMBL" id="OQP58377.1"/>
    </source>
</evidence>
<keyword evidence="1" id="KW-0732">Signal</keyword>
<dbReference type="OrthoDB" id="333971at2"/>
<reference evidence="3" key="1">
    <citation type="submission" date="2016-04" db="EMBL/GenBank/DDBJ databases">
        <authorList>
            <person name="Chen L."/>
            <person name="Zhuang W."/>
            <person name="Wang G."/>
        </authorList>
    </citation>
    <scope>NUCLEOTIDE SEQUENCE [LARGE SCALE GENOMIC DNA]</scope>
    <source>
        <strain evidence="3">208</strain>
    </source>
</reference>
<sequence length="857" mass="99559">MRCFVRSYITYLGLTFVYLNSIAQQPVADTTATKTIAAGPEYKGSRFYQKLWGKNHRVEWTTPVYVPILKLDTAFGGLIPYKAGGGNESKSLKLRTKSGKEYALRSINKSREEVIPDNLKGTFMEDIVNDGVSMSHPYGAFAIGHMMDAAGIYHSRPRLVYLPKQKALDTFNARFGNDLYLLEEKPEGDWREADHLGNFRSFSSTEDLLVKLQQSNTHRVDQHAYIKARLFDMLIGDWDRHEGNWEWGEKKVEGGVLYQPVPRDRDQSFFYHDGVVINPVMRAAGLFYMQHYDSVVKNISLMSHAARNMDRLFTNELTLEDWVKEAEALQEALSDKVIVQSVSQLPPEVYAAKGKELIDKIKARRNQLPAFARQHYRLIAKEVEVTGSSRREYFEVAGNGNNEMTVSVYRMSEKGEKARQPFYKRTFNPGQTKEVRLFGIKGEDVYVVNNDVDDITVRIIGGPGKDSIVQSKQKVHIYDNANNIFETSKARMHLSENTAVHKWNYKWFKYDKKGFLPILFYSYEDRIYAGLRYRMKNQKWRREPFAWAQEFGVHYSLSQRALSAFWEGLYPNVLGKWNFTYRAEYDVVRWTNFYGTGNETRSVTRDIDYYRMRSEEWLVKAGLFRKLGKSTVQAMGYYQRVRSMQDKDRFFTKYFLHNQEVFNTHPYAGLQLTWSYIHLKDSVVPVSGFTFQANAVYANDFRLDEFFQRYNASAQVYVPLLNKVSMAIRFGGETIVNNDVLGTGQAYEHAIVGGPRTIRGFRRERFWGKTALYNSNELRFITNMRTRFMTGKIGFFGFVDNGRVWMPGERSDKWHFAWGPGIIIVPFDKYNITVSYGMSKEISLVQLRLNRMINMMR</sequence>
<dbReference type="Proteomes" id="UP000192276">
    <property type="component" value="Unassembled WGS sequence"/>
</dbReference>
<name>A0A1V9FJA8_9BACT</name>
<dbReference type="STRING" id="550983.A4R26_02640"/>
<feature type="signal peptide" evidence="1">
    <location>
        <begin position="1"/>
        <end position="23"/>
    </location>
</feature>
<dbReference type="AlphaFoldDB" id="A0A1V9FJA8"/>
<dbReference type="EMBL" id="LWBP01000188">
    <property type="protein sequence ID" value="OQP58377.1"/>
    <property type="molecule type" value="Genomic_DNA"/>
</dbReference>
<dbReference type="Gene3D" id="2.40.160.50">
    <property type="entry name" value="membrane protein fhac: a member of the omp85/tpsb transporter family"/>
    <property type="match status" value="1"/>
</dbReference>
<comment type="caution">
    <text evidence="2">The sequence shown here is derived from an EMBL/GenBank/DDBJ whole genome shotgun (WGS) entry which is preliminary data.</text>
</comment>
<gene>
    <name evidence="2" type="ORF">A4R26_02640</name>
</gene>
<proteinExistence type="predicted"/>
<accession>A0A1V9FJA8</accession>
<evidence type="ECO:0000256" key="1">
    <source>
        <dbReference type="SAM" id="SignalP"/>
    </source>
</evidence>
<organism evidence="2 3">
    <name type="scientific">Niastella populi</name>
    <dbReference type="NCBI Taxonomy" id="550983"/>
    <lineage>
        <taxon>Bacteria</taxon>
        <taxon>Pseudomonadati</taxon>
        <taxon>Bacteroidota</taxon>
        <taxon>Chitinophagia</taxon>
        <taxon>Chitinophagales</taxon>
        <taxon>Chitinophagaceae</taxon>
        <taxon>Niastella</taxon>
    </lineage>
</organism>